<dbReference type="Proteomes" id="UP000750334">
    <property type="component" value="Unassembled WGS sequence"/>
</dbReference>
<comment type="similarity">
    <text evidence="3">Belongs to the SMC family. SMC6 subfamily.</text>
</comment>
<dbReference type="GO" id="GO:0035861">
    <property type="term" value="C:site of double-strand break"/>
    <property type="evidence" value="ECO:0007669"/>
    <property type="project" value="TreeGrafter"/>
</dbReference>
<dbReference type="GO" id="GO:0005634">
    <property type="term" value="C:nucleus"/>
    <property type="evidence" value="ECO:0007669"/>
    <property type="project" value="UniProtKB-SubCell"/>
</dbReference>
<evidence type="ECO:0000256" key="6">
    <source>
        <dbReference type="ARBA" id="ARBA00022763"/>
    </source>
</evidence>
<comment type="caution">
    <text evidence="14">The sequence shown here is derived from an EMBL/GenBank/DDBJ whole genome shotgun (WGS) entry which is preliminary data.</text>
</comment>
<keyword evidence="11" id="KW-0539">Nucleus</keyword>
<dbReference type="SUPFAM" id="SSF52540">
    <property type="entry name" value="P-loop containing nucleoside triphosphate hydrolases"/>
    <property type="match status" value="1"/>
</dbReference>
<evidence type="ECO:0000313" key="15">
    <source>
        <dbReference type="Proteomes" id="UP000750334"/>
    </source>
</evidence>
<evidence type="ECO:0000256" key="1">
    <source>
        <dbReference type="ARBA" id="ARBA00004123"/>
    </source>
</evidence>
<dbReference type="PANTHER" id="PTHR19306">
    <property type="entry name" value="STRUCTURAL MAINTENANCE OF CHROMOSOMES 5,6 SMC5, SMC6"/>
    <property type="match status" value="1"/>
</dbReference>
<keyword evidence="10" id="KW-0234">DNA repair</keyword>
<feature type="coiled-coil region" evidence="12">
    <location>
        <begin position="765"/>
        <end position="940"/>
    </location>
</feature>
<dbReference type="Gene3D" id="1.10.287.950">
    <property type="entry name" value="Methyl-accepting chemotaxis protein"/>
    <property type="match status" value="1"/>
</dbReference>
<dbReference type="GO" id="GO:0030915">
    <property type="term" value="C:Smc5-Smc6 complex"/>
    <property type="evidence" value="ECO:0007669"/>
    <property type="project" value="TreeGrafter"/>
</dbReference>
<dbReference type="GO" id="GO:0003697">
    <property type="term" value="F:single-stranded DNA binding"/>
    <property type="evidence" value="ECO:0007669"/>
    <property type="project" value="TreeGrafter"/>
</dbReference>
<name>A0A9P7BDR0_MAUEX</name>
<dbReference type="AlphaFoldDB" id="A0A9P7BDR0"/>
<gene>
    <name evidence="14" type="primary">SMC6</name>
    <name evidence="14" type="ORF">C6P45_003077</name>
</gene>
<evidence type="ECO:0000256" key="7">
    <source>
        <dbReference type="ARBA" id="ARBA00022840"/>
    </source>
</evidence>
<dbReference type="GO" id="GO:0005524">
    <property type="term" value="F:ATP binding"/>
    <property type="evidence" value="ECO:0007669"/>
    <property type="project" value="UniProtKB-KW"/>
</dbReference>
<evidence type="ECO:0000256" key="8">
    <source>
        <dbReference type="ARBA" id="ARBA00023054"/>
    </source>
</evidence>
<evidence type="ECO:0000256" key="2">
    <source>
        <dbReference type="ARBA" id="ARBA00004286"/>
    </source>
</evidence>
<keyword evidence="8 12" id="KW-0175">Coiled coil</keyword>
<evidence type="ECO:0000256" key="11">
    <source>
        <dbReference type="ARBA" id="ARBA00023242"/>
    </source>
</evidence>
<evidence type="ECO:0000256" key="9">
    <source>
        <dbReference type="ARBA" id="ARBA00023172"/>
    </source>
</evidence>
<evidence type="ECO:0000256" key="3">
    <source>
        <dbReference type="ARBA" id="ARBA00006793"/>
    </source>
</evidence>
<sequence>MSSAKRSLQEVDNELLDFAAQNDANIERDKEQAPKRRKRIYEAITQYSMNTQDEAGSNSNLSYPGYIKKVKLRNFMSHENFELELGPQLNFIVGNNGSGKSAILTAITIGLGGKTSDTNRGTKLTDLIREGTASTKITLYLDNRGPGSYDPEKFGDTIIIERTIRRDSSNVFSVKTENGNEVGNKKKDVQLIVDFFSIPIINPMCFLSQDAARRFLTASTSQDKYHHFMKGTLLEDTKINLDNASAIVSKAQENMRLHAGSLQVLKQEYKDSKKLAREFNKTSDLNEKKMLLCAKILSLDIEANTKSSNAVEQEIVNNGNQIKNFGKRIEKRKADIERFVSDQKKAEEGIENQMNIINTRDQDFRAKKDEVAKLRGLYNAEERNQTQTKQSITDCKNRIQLFNKKIAKFEQKINEEMGGDREAMKEQLKTLEKERDVAQGNLSAMQTTLRDLQNREKRECDQRNVEVRSLEDGIAAKTSEYNKIKTGNNDFLLNFDRKINQLFAEIERNKNHFHSMPIGPLGRFVSIKREYNQWTQNIQKFLSSTVSSFLVTDLNDDRLLRRIMKKCNIRNIGVLIYKMKRLDVSSFLVKASYPTIYDAVVFDTPEMESLFIDVTYLEKVVLIENYKEARNFLQGNPGKIRMALSLRDRNSGYQLRGANQLDSVKYESQIKIKVGSSNEDNLAYLKQTIDEEIKEIEKIKNKYETVIFNTRQEMKTTNETMKRLSEDVKRKGHEITQLTVKANAIVDTGLLTSMNEERDKQEGAVAVYEATVKEIDAKLDELREKIQPIKISYDNAKRSLRDANKTLDELKAAVNSRSDKVERYNADIQNCEHEIEKLSQKNKSLEQNKEVLVNGITKQKLSLEQICSIEELQKANLPDKKDELKREIDKISKDIRRAENSIGISEEKVVQLFNESRAKYKDAYNRLESLETTLIQLQQSIKERVIKYNLNVNETFLKANLDFIGSLKMRKLTGKLFFKKEEHSLEIYVSTPGDTTERSVDTLSGGEKSYSQMALLLATWEPMRSRIIALDEFDVYMDQVNRKIGTGLIVNKLKDKVRTQTIIITPQDIGKITDINDSGVMIHRIKDPKRQNNSDNRAI</sequence>
<keyword evidence="15" id="KW-1185">Reference proteome</keyword>
<dbReference type="InterPro" id="IPR038729">
    <property type="entry name" value="Rad50/SbcC_AAA"/>
</dbReference>
<feature type="coiled-coil region" evidence="12">
    <location>
        <begin position="392"/>
        <end position="455"/>
    </location>
</feature>
<feature type="domain" description="Rad50/SbcC-type AAA" evidence="13">
    <location>
        <begin position="69"/>
        <end position="284"/>
    </location>
</feature>
<evidence type="ECO:0000313" key="14">
    <source>
        <dbReference type="EMBL" id="KAG0672393.1"/>
    </source>
</evidence>
<keyword evidence="6" id="KW-0227">DNA damage</keyword>
<dbReference type="GO" id="GO:0003684">
    <property type="term" value="F:damaged DNA binding"/>
    <property type="evidence" value="ECO:0007669"/>
    <property type="project" value="TreeGrafter"/>
</dbReference>
<dbReference type="Gene3D" id="3.40.50.300">
    <property type="entry name" value="P-loop containing nucleotide triphosphate hydrolases"/>
    <property type="match status" value="2"/>
</dbReference>
<evidence type="ECO:0000256" key="4">
    <source>
        <dbReference type="ARBA" id="ARBA00022454"/>
    </source>
</evidence>
<dbReference type="Pfam" id="PF13476">
    <property type="entry name" value="AAA_23"/>
    <property type="match status" value="1"/>
</dbReference>
<evidence type="ECO:0000259" key="13">
    <source>
        <dbReference type="Pfam" id="PF13476"/>
    </source>
</evidence>
<dbReference type="GO" id="GO:0000724">
    <property type="term" value="P:double-strand break repair via homologous recombination"/>
    <property type="evidence" value="ECO:0007669"/>
    <property type="project" value="TreeGrafter"/>
</dbReference>
<comment type="subcellular location">
    <subcellularLocation>
        <location evidence="2">Chromosome</location>
    </subcellularLocation>
    <subcellularLocation>
        <location evidence="1">Nucleus</location>
    </subcellularLocation>
</comment>
<dbReference type="PANTHER" id="PTHR19306:SF6">
    <property type="entry name" value="STRUCTURAL MAINTENANCE OF CHROMOSOMES PROTEIN 6"/>
    <property type="match status" value="1"/>
</dbReference>
<dbReference type="OrthoDB" id="10265785at2759"/>
<protein>
    <submittedName>
        <fullName evidence="14">Structural maintenance of chromosomes protein 6</fullName>
    </submittedName>
</protein>
<dbReference type="SUPFAM" id="SSF57997">
    <property type="entry name" value="Tropomyosin"/>
    <property type="match status" value="1"/>
</dbReference>
<evidence type="ECO:0000256" key="12">
    <source>
        <dbReference type="SAM" id="Coils"/>
    </source>
</evidence>
<keyword evidence="4" id="KW-0158">Chromosome</keyword>
<proteinExistence type="inferred from homology"/>
<keyword evidence="7" id="KW-0067">ATP-binding</keyword>
<feature type="coiled-coil region" evidence="12">
    <location>
        <begin position="234"/>
        <end position="282"/>
    </location>
</feature>
<dbReference type="InterPro" id="IPR027417">
    <property type="entry name" value="P-loop_NTPase"/>
</dbReference>
<keyword evidence="9" id="KW-0233">DNA recombination</keyword>
<organism evidence="14 15">
    <name type="scientific">Maudiozyma exigua</name>
    <name type="common">Yeast</name>
    <name type="synonym">Kazachstania exigua</name>
    <dbReference type="NCBI Taxonomy" id="34358"/>
    <lineage>
        <taxon>Eukaryota</taxon>
        <taxon>Fungi</taxon>
        <taxon>Dikarya</taxon>
        <taxon>Ascomycota</taxon>
        <taxon>Saccharomycotina</taxon>
        <taxon>Saccharomycetes</taxon>
        <taxon>Saccharomycetales</taxon>
        <taxon>Saccharomycetaceae</taxon>
        <taxon>Maudiozyma</taxon>
    </lineage>
</organism>
<evidence type="ECO:0000256" key="5">
    <source>
        <dbReference type="ARBA" id="ARBA00022741"/>
    </source>
</evidence>
<dbReference type="EMBL" id="PUHR01000003">
    <property type="protein sequence ID" value="KAG0672393.1"/>
    <property type="molecule type" value="Genomic_DNA"/>
</dbReference>
<keyword evidence="5" id="KW-0547">Nucleotide-binding</keyword>
<reference evidence="14 15" key="1">
    <citation type="submission" date="2020-11" db="EMBL/GenBank/DDBJ databases">
        <title>Kefir isolates.</title>
        <authorList>
            <person name="Marcisauskas S."/>
            <person name="Kim Y."/>
            <person name="Blasche S."/>
        </authorList>
    </citation>
    <scope>NUCLEOTIDE SEQUENCE [LARGE SCALE GENOMIC DNA]</scope>
    <source>
        <strain evidence="14 15">OG2</strain>
    </source>
</reference>
<evidence type="ECO:0000256" key="10">
    <source>
        <dbReference type="ARBA" id="ARBA00023204"/>
    </source>
</evidence>
<accession>A0A9P7BDR0</accession>
<dbReference type="GO" id="GO:0016887">
    <property type="term" value="F:ATP hydrolysis activity"/>
    <property type="evidence" value="ECO:0007669"/>
    <property type="project" value="InterPro"/>
</dbReference>